<evidence type="ECO:0000256" key="3">
    <source>
        <dbReference type="ARBA" id="ARBA00022741"/>
    </source>
</evidence>
<evidence type="ECO:0000313" key="6">
    <source>
        <dbReference type="EMBL" id="ATA90037.1"/>
    </source>
</evidence>
<protein>
    <submittedName>
        <fullName evidence="6">Bacitracin ABC transporter ATP-binding protein</fullName>
    </submittedName>
</protein>
<dbReference type="PANTHER" id="PTHR43335">
    <property type="entry name" value="ABC TRANSPORTER, ATP-BINDING PROTEIN"/>
    <property type="match status" value="1"/>
</dbReference>
<organism evidence="6 7">
    <name type="scientific">Capnocytophaga stomatis</name>
    <dbReference type="NCBI Taxonomy" id="1848904"/>
    <lineage>
        <taxon>Bacteria</taxon>
        <taxon>Pseudomonadati</taxon>
        <taxon>Bacteroidota</taxon>
        <taxon>Flavobacteriia</taxon>
        <taxon>Flavobacteriales</taxon>
        <taxon>Flavobacteriaceae</taxon>
        <taxon>Capnocytophaga</taxon>
    </lineage>
</organism>
<dbReference type="AlphaFoldDB" id="A0A250G1G7"/>
<dbReference type="InterPro" id="IPR003593">
    <property type="entry name" value="AAA+_ATPase"/>
</dbReference>
<dbReference type="EMBL" id="CP022387">
    <property type="protein sequence ID" value="ATA90037.1"/>
    <property type="molecule type" value="Genomic_DNA"/>
</dbReference>
<dbReference type="Proteomes" id="UP000217348">
    <property type="component" value="Chromosome"/>
</dbReference>
<sequence>MEVIQTNSLSKRFGATLAVNNISIHVKQGEIYGFLGLNGAGKTTLIRMLLGMIKPDSGTISLFGKPITSKSQNWNDIGYLVETPYSYPNLSVYENLKVIGKLRHLTDKNAIENIIEKLKLTKYKNTPAQALSLGNQQRLGLAKALIHEPKLLILDEPINGLDPEGIVQVRNLLIELAQKGSTIFLSSHILGEISKLAHRIGIIHEGKLIKELTTTELSNQIIKKILVQTTDNQKALHCLQNSNYSAVQTNTDEIEISSPQAVAHPEHISKLLTECGLPPKQIFLFTEDLEMFFLRTINNHK</sequence>
<dbReference type="Gene3D" id="3.40.50.300">
    <property type="entry name" value="P-loop containing nucleotide triphosphate hydrolases"/>
    <property type="match status" value="1"/>
</dbReference>
<name>A0A250G1G7_9FLAO</name>
<reference evidence="7" key="1">
    <citation type="submission" date="2017-06" db="EMBL/GenBank/DDBJ databases">
        <title>Capnocytophaga spp. assemblies.</title>
        <authorList>
            <person name="Gulvik C.A."/>
        </authorList>
    </citation>
    <scope>NUCLEOTIDE SEQUENCE [LARGE SCALE GENOMIC DNA]</scope>
    <source>
        <strain evidence="7">H2177</strain>
    </source>
</reference>
<dbReference type="GO" id="GO:0005524">
    <property type="term" value="F:ATP binding"/>
    <property type="evidence" value="ECO:0007669"/>
    <property type="project" value="UniProtKB-KW"/>
</dbReference>
<dbReference type="PANTHER" id="PTHR43335:SF4">
    <property type="entry name" value="ABC TRANSPORTER, ATP-BINDING PROTEIN"/>
    <property type="match status" value="1"/>
</dbReference>
<dbReference type="InterPro" id="IPR003439">
    <property type="entry name" value="ABC_transporter-like_ATP-bd"/>
</dbReference>
<dbReference type="InterPro" id="IPR017871">
    <property type="entry name" value="ABC_transporter-like_CS"/>
</dbReference>
<dbReference type="SUPFAM" id="SSF52540">
    <property type="entry name" value="P-loop containing nucleoside triphosphate hydrolases"/>
    <property type="match status" value="1"/>
</dbReference>
<dbReference type="SMART" id="SM00382">
    <property type="entry name" value="AAA"/>
    <property type="match status" value="1"/>
</dbReference>
<evidence type="ECO:0000259" key="5">
    <source>
        <dbReference type="PROSITE" id="PS50893"/>
    </source>
</evidence>
<evidence type="ECO:0000256" key="1">
    <source>
        <dbReference type="ARBA" id="ARBA00005417"/>
    </source>
</evidence>
<evidence type="ECO:0000256" key="4">
    <source>
        <dbReference type="ARBA" id="ARBA00022840"/>
    </source>
</evidence>
<feature type="domain" description="ABC transporter" evidence="5">
    <location>
        <begin position="4"/>
        <end position="230"/>
    </location>
</feature>
<dbReference type="KEGG" id="csto:CGC58_10075"/>
<keyword evidence="3" id="KW-0547">Nucleotide-binding</keyword>
<keyword evidence="4 6" id="KW-0067">ATP-binding</keyword>
<gene>
    <name evidence="6" type="ORF">CGC58_10075</name>
</gene>
<keyword evidence="2" id="KW-0813">Transport</keyword>
<dbReference type="RefSeq" id="WP_095896588.1">
    <property type="nucleotide sequence ID" value="NZ_CP022387.1"/>
</dbReference>
<comment type="similarity">
    <text evidence="1">Belongs to the ABC transporter superfamily.</text>
</comment>
<evidence type="ECO:0000313" key="7">
    <source>
        <dbReference type="Proteomes" id="UP000217348"/>
    </source>
</evidence>
<dbReference type="OrthoDB" id="9801987at2"/>
<evidence type="ECO:0000256" key="2">
    <source>
        <dbReference type="ARBA" id="ARBA00022448"/>
    </source>
</evidence>
<proteinExistence type="inferred from homology"/>
<accession>A0A250G1G7</accession>
<dbReference type="PROSITE" id="PS50893">
    <property type="entry name" value="ABC_TRANSPORTER_2"/>
    <property type="match status" value="1"/>
</dbReference>
<dbReference type="PROSITE" id="PS00211">
    <property type="entry name" value="ABC_TRANSPORTER_1"/>
    <property type="match status" value="1"/>
</dbReference>
<dbReference type="GO" id="GO:0016887">
    <property type="term" value="F:ATP hydrolysis activity"/>
    <property type="evidence" value="ECO:0007669"/>
    <property type="project" value="InterPro"/>
</dbReference>
<dbReference type="Pfam" id="PF00005">
    <property type="entry name" value="ABC_tran"/>
    <property type="match status" value="1"/>
</dbReference>
<dbReference type="InterPro" id="IPR027417">
    <property type="entry name" value="P-loop_NTPase"/>
</dbReference>